<dbReference type="InterPro" id="IPR013255">
    <property type="entry name" value="Spc25_C"/>
</dbReference>
<keyword evidence="6 10" id="KW-0175">Coiled coil</keyword>
<protein>
    <recommendedName>
        <fullName evidence="9">Kinetochore protein SPC25</fullName>
    </recommendedName>
</protein>
<evidence type="ECO:0000313" key="14">
    <source>
        <dbReference type="Proteomes" id="UP001642409"/>
    </source>
</evidence>
<reference evidence="12" key="1">
    <citation type="submission" date="2023-06" db="EMBL/GenBank/DDBJ databases">
        <authorList>
            <person name="Kurt Z."/>
        </authorList>
    </citation>
    <scope>NUCLEOTIDE SEQUENCE</scope>
</reference>
<evidence type="ECO:0000313" key="12">
    <source>
        <dbReference type="EMBL" id="CAI9921881.1"/>
    </source>
</evidence>
<evidence type="ECO:0000256" key="6">
    <source>
        <dbReference type="ARBA" id="ARBA00023054"/>
    </source>
</evidence>
<feature type="domain" description="Chromosome segregation protein Spc25 C-terminal" evidence="11">
    <location>
        <begin position="151"/>
        <end position="214"/>
    </location>
</feature>
<comment type="subunit">
    <text evidence="9">Component of the NDC80 complex.</text>
</comment>
<evidence type="ECO:0000256" key="1">
    <source>
        <dbReference type="ARBA" id="ARBA00004584"/>
    </source>
</evidence>
<dbReference type="EMBL" id="CAXDID020000481">
    <property type="protein sequence ID" value="CAL6095956.1"/>
    <property type="molecule type" value="Genomic_DNA"/>
</dbReference>
<dbReference type="Gene3D" id="3.30.457.50">
    <property type="entry name" value="Chromosome segregation protein Spc25"/>
    <property type="match status" value="1"/>
</dbReference>
<dbReference type="PANTHER" id="PTHR14281">
    <property type="entry name" value="KINETOCHORE PROTEIN SPC25-RELATED"/>
    <property type="match status" value="1"/>
</dbReference>
<evidence type="ECO:0000256" key="8">
    <source>
        <dbReference type="ARBA" id="ARBA00023328"/>
    </source>
</evidence>
<proteinExistence type="inferred from homology"/>
<evidence type="ECO:0000256" key="5">
    <source>
        <dbReference type="ARBA" id="ARBA00022776"/>
    </source>
</evidence>
<evidence type="ECO:0000256" key="2">
    <source>
        <dbReference type="ARBA" id="ARBA00006379"/>
    </source>
</evidence>
<name>A0AA86TMJ6_9EUKA</name>
<accession>A0AA86TMJ6</accession>
<keyword evidence="7 9" id="KW-0131">Cell cycle</keyword>
<evidence type="ECO:0000259" key="11">
    <source>
        <dbReference type="Pfam" id="PF08234"/>
    </source>
</evidence>
<evidence type="ECO:0000256" key="3">
    <source>
        <dbReference type="ARBA" id="ARBA00022454"/>
    </source>
</evidence>
<keyword evidence="8 9" id="KW-0137">Centromere</keyword>
<sequence>MNFEINQFNSMLDSFNYMCGSFAGNMVSNLEKMQKAYNQAVCLFAEQEKALQTQLTSQNSLQKQKDAALQQFEKTNEDLDLKIQTFESQISQLKSEIASLQQQIQQLNASTAIHQTQITQTKQAQINPLLLKKHSMYEKMLRLRIEPSFASIKLVFTGISKFKPEKEFWAEFGTGDTVTVIGISNELVGVEQFVDECQLTGNFGLLVRRVRRGFSQQYGQTK</sequence>
<dbReference type="AlphaFoldDB" id="A0AA86TMJ6"/>
<dbReference type="GO" id="GO:0031262">
    <property type="term" value="C:Ndc80 complex"/>
    <property type="evidence" value="ECO:0007669"/>
    <property type="project" value="InterPro"/>
</dbReference>
<dbReference type="InterPro" id="IPR045143">
    <property type="entry name" value="Spc25"/>
</dbReference>
<evidence type="ECO:0000256" key="4">
    <source>
        <dbReference type="ARBA" id="ARBA00022618"/>
    </source>
</evidence>
<comment type="function">
    <text evidence="9">Acts as a component of the essential kinetochore-associated NDC80 complex, which is required for chromosome segregation and spindle checkpoint activity.</text>
</comment>
<dbReference type="Pfam" id="PF08234">
    <property type="entry name" value="Spindle_Spc25"/>
    <property type="match status" value="1"/>
</dbReference>
<keyword evidence="4 9" id="KW-0132">Cell division</keyword>
<feature type="coiled-coil region" evidence="10">
    <location>
        <begin position="58"/>
        <end position="117"/>
    </location>
</feature>
<evidence type="ECO:0000313" key="13">
    <source>
        <dbReference type="EMBL" id="CAL6095956.1"/>
    </source>
</evidence>
<keyword evidence="5 9" id="KW-0498">Mitosis</keyword>
<dbReference type="GO" id="GO:0051301">
    <property type="term" value="P:cell division"/>
    <property type="evidence" value="ECO:0007669"/>
    <property type="project" value="UniProtKB-UniRule"/>
</dbReference>
<keyword evidence="3 9" id="KW-0158">Chromosome</keyword>
<dbReference type="EMBL" id="CATOUU010000237">
    <property type="protein sequence ID" value="CAI9921881.1"/>
    <property type="molecule type" value="Genomic_DNA"/>
</dbReference>
<evidence type="ECO:0000256" key="7">
    <source>
        <dbReference type="ARBA" id="ARBA00023306"/>
    </source>
</evidence>
<organism evidence="12">
    <name type="scientific">Hexamita inflata</name>
    <dbReference type="NCBI Taxonomy" id="28002"/>
    <lineage>
        <taxon>Eukaryota</taxon>
        <taxon>Metamonada</taxon>
        <taxon>Diplomonadida</taxon>
        <taxon>Hexamitidae</taxon>
        <taxon>Hexamitinae</taxon>
        <taxon>Hexamita</taxon>
    </lineage>
</organism>
<dbReference type="PANTHER" id="PTHR14281:SF0">
    <property type="entry name" value="KINETOCHORE PROTEIN SPC25"/>
    <property type="match status" value="1"/>
</dbReference>
<comment type="similarity">
    <text evidence="2 9">Belongs to the SPC25 family.</text>
</comment>
<dbReference type="Proteomes" id="UP001642409">
    <property type="component" value="Unassembled WGS sequence"/>
</dbReference>
<keyword evidence="9" id="KW-0539">Nucleus</keyword>
<dbReference type="GO" id="GO:0005634">
    <property type="term" value="C:nucleus"/>
    <property type="evidence" value="ECO:0007669"/>
    <property type="project" value="UniProtKB-SubCell"/>
</dbReference>
<comment type="subcellular location">
    <subcellularLocation>
        <location evidence="1">Chromosome</location>
        <location evidence="1">Centromere</location>
    </subcellularLocation>
    <subcellularLocation>
        <location evidence="9">Nucleus</location>
    </subcellularLocation>
    <subcellularLocation>
        <location evidence="9">Chromosome</location>
        <location evidence="9">Centromere</location>
        <location evidence="9">Kinetochore</location>
    </subcellularLocation>
</comment>
<keyword evidence="9" id="KW-0995">Kinetochore</keyword>
<keyword evidence="14" id="KW-1185">Reference proteome</keyword>
<evidence type="ECO:0000256" key="9">
    <source>
        <dbReference type="RuleBase" id="RU367150"/>
    </source>
</evidence>
<reference evidence="13 14" key="2">
    <citation type="submission" date="2024-07" db="EMBL/GenBank/DDBJ databases">
        <authorList>
            <person name="Akdeniz Z."/>
        </authorList>
    </citation>
    <scope>NUCLEOTIDE SEQUENCE [LARGE SCALE GENOMIC DNA]</scope>
</reference>
<dbReference type="CDD" id="cd23784">
    <property type="entry name" value="RWD_Spc25"/>
    <property type="match status" value="1"/>
</dbReference>
<comment type="caution">
    <text evidence="12">The sequence shown here is derived from an EMBL/GenBank/DDBJ whole genome shotgun (WGS) entry which is preliminary data.</text>
</comment>
<dbReference type="GO" id="GO:0007059">
    <property type="term" value="P:chromosome segregation"/>
    <property type="evidence" value="ECO:0007669"/>
    <property type="project" value="InterPro"/>
</dbReference>
<evidence type="ECO:0000256" key="10">
    <source>
        <dbReference type="SAM" id="Coils"/>
    </source>
</evidence>
<gene>
    <name evidence="13" type="ORF">HINF_LOCUS68198</name>
    <name evidence="12" type="ORF">HINF_LOCUS9526</name>
</gene>